<dbReference type="Gene3D" id="3.90.1720.10">
    <property type="entry name" value="endopeptidase domain like (from Nostoc punctiforme)"/>
    <property type="match status" value="1"/>
</dbReference>
<comment type="caution">
    <text evidence="8">The sequence shown here is derived from an EMBL/GenBank/DDBJ whole genome shotgun (WGS) entry which is preliminary data.</text>
</comment>
<evidence type="ECO:0000259" key="7">
    <source>
        <dbReference type="PROSITE" id="PS51935"/>
    </source>
</evidence>
<dbReference type="EC" id="3.4.-.-" evidence="8"/>
<dbReference type="PROSITE" id="PS51935">
    <property type="entry name" value="NLPC_P60"/>
    <property type="match status" value="1"/>
</dbReference>
<dbReference type="Proteomes" id="UP000306509">
    <property type="component" value="Unassembled WGS sequence"/>
</dbReference>
<dbReference type="InterPro" id="IPR000064">
    <property type="entry name" value="NLP_P60_dom"/>
</dbReference>
<evidence type="ECO:0000256" key="6">
    <source>
        <dbReference type="SAM" id="SignalP"/>
    </source>
</evidence>
<evidence type="ECO:0000313" key="8">
    <source>
        <dbReference type="EMBL" id="TLD02944.1"/>
    </source>
</evidence>
<feature type="signal peptide" evidence="6">
    <location>
        <begin position="1"/>
        <end position="26"/>
    </location>
</feature>
<dbReference type="SUPFAM" id="SSF54001">
    <property type="entry name" value="Cysteine proteinases"/>
    <property type="match status" value="1"/>
</dbReference>
<proteinExistence type="inferred from homology"/>
<dbReference type="Pfam" id="PF00877">
    <property type="entry name" value="NLPC_P60"/>
    <property type="match status" value="1"/>
</dbReference>
<dbReference type="AlphaFoldDB" id="A0A4U8QET4"/>
<evidence type="ECO:0000256" key="1">
    <source>
        <dbReference type="ARBA" id="ARBA00007074"/>
    </source>
</evidence>
<keyword evidence="4" id="KW-0788">Thiol protease</keyword>
<feature type="region of interest" description="Disordered" evidence="5">
    <location>
        <begin position="26"/>
        <end position="50"/>
    </location>
</feature>
<evidence type="ECO:0000256" key="3">
    <source>
        <dbReference type="ARBA" id="ARBA00022801"/>
    </source>
</evidence>
<feature type="region of interest" description="Disordered" evidence="5">
    <location>
        <begin position="80"/>
        <end position="119"/>
    </location>
</feature>
<evidence type="ECO:0000256" key="2">
    <source>
        <dbReference type="ARBA" id="ARBA00022670"/>
    </source>
</evidence>
<dbReference type="CDD" id="cd14667">
    <property type="entry name" value="3D_containing_proteins"/>
    <property type="match status" value="1"/>
</dbReference>
<dbReference type="InterPro" id="IPR059180">
    <property type="entry name" value="3D_YorM"/>
</dbReference>
<keyword evidence="3 8" id="KW-0378">Hydrolase</keyword>
<reference evidence="8 9" key="1">
    <citation type="journal article" date="2019" name="Anaerobe">
        <title>Detection of Robinsoniella peoriensis in multiple bone samples of a trauma patient.</title>
        <authorList>
            <person name="Schrottner P."/>
            <person name="Hartwich K."/>
            <person name="Bunk B."/>
            <person name="Schober I."/>
            <person name="Helbig S."/>
            <person name="Rudolph W.W."/>
            <person name="Gunzer F."/>
        </authorList>
    </citation>
    <scope>NUCLEOTIDE SEQUENCE [LARGE SCALE GENOMIC DNA]</scope>
    <source>
        <strain evidence="8 9">DSM 106044</strain>
    </source>
</reference>
<feature type="domain" description="NlpC/P60" evidence="7">
    <location>
        <begin position="365"/>
        <end position="489"/>
    </location>
</feature>
<sequence precursor="true">MKWKLVHKAAALALAFSLIIPSTAMAAPQTERTTERTTEVKPQTEPVTEPVADHPIQSEHFTESEAVLTETPVETVTEVLTETETQTETQTESEEETESETKKREEESTEPQMEPATEMTQEEINANLALIEEQQIEEPKEIEKPFGITTVEKVYALSKRKNLQIYEEKSVKSRPVGELGKNGLCYILEEDEKGWVYIESGDVRGFVKTKNLLTGKKAKSYVKKKKAKNLLKADCLVSPLKNKAWTYTKTTAQKTVVKKVYAIAETDGVCIQERKKENSNVIGVLPEGGLCYVLADGDEKWIYVESGYVRGFVQRKNLIKGKKAVELVKMNKEENYEFARELIPMEENKSLYYTLTTVREITASSALRNSMVDFAKQFLGNSYVWGGTSLTNGADCSGFVQSIYSEFGYSIPRVAEDQARFGMQIPAADAAPGDLIFYARNGYVYHVVMYIGDGQDIEAHSSARGIITNSVSYDSAVWAVRIIEDDVMINDGPENDSSVQGDTELAREQDYGQHLGNFTLTAYCSCPVCCGVWSGGPTASGAMPVQGKTVAMGGIPFGTRLIINGEVYTVEDRGTPYGHVDIYMNNHQDACVFGRQQADVYLAN</sequence>
<protein>
    <submittedName>
        <fullName evidence="8">Gamma-D-glutamyl-L-lysine endopeptidase</fullName>
        <ecNumber evidence="8">3.4.-.-</ecNumber>
    </submittedName>
</protein>
<gene>
    <name evidence="8" type="primary">ykfC_1</name>
    <name evidence="8" type="ORF">DSM106044_00173</name>
</gene>
<dbReference type="InterPro" id="IPR038765">
    <property type="entry name" value="Papain-like_cys_pep_sf"/>
</dbReference>
<dbReference type="GO" id="GO:0006508">
    <property type="term" value="P:proteolysis"/>
    <property type="evidence" value="ECO:0007669"/>
    <property type="project" value="UniProtKB-KW"/>
</dbReference>
<accession>A0A4U8QET4</accession>
<feature type="chain" id="PRO_5020908698" evidence="6">
    <location>
        <begin position="27"/>
        <end position="604"/>
    </location>
</feature>
<dbReference type="GO" id="GO:0008234">
    <property type="term" value="F:cysteine-type peptidase activity"/>
    <property type="evidence" value="ECO:0007669"/>
    <property type="project" value="UniProtKB-KW"/>
</dbReference>
<dbReference type="PANTHER" id="PTHR47053:SF1">
    <property type="entry name" value="MUREIN DD-ENDOPEPTIDASE MEPH-RELATED"/>
    <property type="match status" value="1"/>
</dbReference>
<dbReference type="STRING" id="180332.GCA_000797495_02196"/>
<dbReference type="InterPro" id="IPR051202">
    <property type="entry name" value="Peptidase_C40"/>
</dbReference>
<evidence type="ECO:0000313" key="9">
    <source>
        <dbReference type="Proteomes" id="UP000306509"/>
    </source>
</evidence>
<name>A0A4U8QET4_9FIRM</name>
<evidence type="ECO:0000256" key="5">
    <source>
        <dbReference type="SAM" id="MobiDB-lite"/>
    </source>
</evidence>
<organism evidence="8 9">
    <name type="scientific">Robinsoniella peoriensis</name>
    <dbReference type="NCBI Taxonomy" id="180332"/>
    <lineage>
        <taxon>Bacteria</taxon>
        <taxon>Bacillati</taxon>
        <taxon>Bacillota</taxon>
        <taxon>Clostridia</taxon>
        <taxon>Lachnospirales</taxon>
        <taxon>Lachnospiraceae</taxon>
        <taxon>Robinsoniella</taxon>
    </lineage>
</organism>
<keyword evidence="2" id="KW-0645">Protease</keyword>
<dbReference type="RefSeq" id="WP_138001544.1">
    <property type="nucleotide sequence ID" value="NZ_CAUSDN010000098.1"/>
</dbReference>
<evidence type="ECO:0000256" key="4">
    <source>
        <dbReference type="ARBA" id="ARBA00022807"/>
    </source>
</evidence>
<dbReference type="PANTHER" id="PTHR47053">
    <property type="entry name" value="MUREIN DD-ENDOPEPTIDASE MEPH-RELATED"/>
    <property type="match status" value="1"/>
</dbReference>
<keyword evidence="6" id="KW-0732">Signal</keyword>
<comment type="similarity">
    <text evidence="1">Belongs to the peptidase C40 family.</text>
</comment>
<keyword evidence="9" id="KW-1185">Reference proteome</keyword>
<dbReference type="EMBL" id="QGQD01000004">
    <property type="protein sequence ID" value="TLD02944.1"/>
    <property type="molecule type" value="Genomic_DNA"/>
</dbReference>
<feature type="compositionally biased region" description="Low complexity" evidence="5">
    <location>
        <begin position="80"/>
        <end position="90"/>
    </location>
</feature>